<keyword evidence="3" id="KW-1185">Reference proteome</keyword>
<comment type="caution">
    <text evidence="2">The sequence shown here is derived from an EMBL/GenBank/DDBJ whole genome shotgun (WGS) entry which is preliminary data.</text>
</comment>
<feature type="transmembrane region" description="Helical" evidence="1">
    <location>
        <begin position="79"/>
        <end position="100"/>
    </location>
</feature>
<feature type="transmembrane region" description="Helical" evidence="1">
    <location>
        <begin position="148"/>
        <end position="169"/>
    </location>
</feature>
<dbReference type="AlphaFoldDB" id="A0A938YJS9"/>
<organism evidence="2 3">
    <name type="scientific">Nakamurella flavida</name>
    <dbReference type="NCBI Taxonomy" id="363630"/>
    <lineage>
        <taxon>Bacteria</taxon>
        <taxon>Bacillati</taxon>
        <taxon>Actinomycetota</taxon>
        <taxon>Actinomycetes</taxon>
        <taxon>Nakamurellales</taxon>
        <taxon>Nakamurellaceae</taxon>
        <taxon>Nakamurella</taxon>
    </lineage>
</organism>
<gene>
    <name evidence="2" type="ORF">JL107_06115</name>
</gene>
<evidence type="ECO:0000313" key="2">
    <source>
        <dbReference type="EMBL" id="MBM9476013.1"/>
    </source>
</evidence>
<dbReference type="RefSeq" id="WP_205256128.1">
    <property type="nucleotide sequence ID" value="NZ_BAAAPV010000003.1"/>
</dbReference>
<reference evidence="2" key="1">
    <citation type="submission" date="2021-01" db="EMBL/GenBank/DDBJ databases">
        <title>KCTC 19127 draft genome.</title>
        <authorList>
            <person name="An D."/>
        </authorList>
    </citation>
    <scope>NUCLEOTIDE SEQUENCE</scope>
    <source>
        <strain evidence="2">KCTC 19127</strain>
    </source>
</reference>
<protein>
    <submittedName>
        <fullName evidence="2">Uncharacterized protein</fullName>
    </submittedName>
</protein>
<name>A0A938YJS9_9ACTN</name>
<feature type="transmembrane region" description="Helical" evidence="1">
    <location>
        <begin position="107"/>
        <end position="128"/>
    </location>
</feature>
<evidence type="ECO:0000256" key="1">
    <source>
        <dbReference type="SAM" id="Phobius"/>
    </source>
</evidence>
<keyword evidence="1" id="KW-0812">Transmembrane</keyword>
<keyword evidence="1" id="KW-1133">Transmembrane helix</keyword>
<dbReference type="EMBL" id="JAERWL010000006">
    <property type="protein sequence ID" value="MBM9476013.1"/>
    <property type="molecule type" value="Genomic_DNA"/>
</dbReference>
<evidence type="ECO:0000313" key="3">
    <source>
        <dbReference type="Proteomes" id="UP000663801"/>
    </source>
</evidence>
<sequence>MSVQTARRRARARLVLAGIAGAAGLLGVIGSFQTWISAPTETGGVARVSGWGAISGDSQLTGTDLNDVLAGASTYRPGMLALVFGALAVVAAIVIASVVVPPRPHRIPAVVLALCGVVLAGWGAVRALSPGDAGVFLAGEASAGPGPWLVLVAGVLVLVVAVLVLAGRLDPPRPPERLRRGIQPR</sequence>
<proteinExistence type="predicted"/>
<accession>A0A938YJS9</accession>
<dbReference type="Proteomes" id="UP000663801">
    <property type="component" value="Unassembled WGS sequence"/>
</dbReference>
<feature type="transmembrane region" description="Helical" evidence="1">
    <location>
        <begin position="12"/>
        <end position="36"/>
    </location>
</feature>
<keyword evidence="1" id="KW-0472">Membrane</keyword>